<evidence type="ECO:0000313" key="1">
    <source>
        <dbReference type="EMBL" id="SMC51782.1"/>
    </source>
</evidence>
<protein>
    <recommendedName>
        <fullName evidence="3">Restriction endonuclease</fullName>
    </recommendedName>
</protein>
<proteinExistence type="predicted"/>
<dbReference type="Proteomes" id="UP000192656">
    <property type="component" value="Unassembled WGS sequence"/>
</dbReference>
<evidence type="ECO:0000313" key="2">
    <source>
        <dbReference type="Proteomes" id="UP000192656"/>
    </source>
</evidence>
<accession>A0A1W1ZU82</accession>
<dbReference type="AlphaFoldDB" id="A0A1W1ZU82"/>
<dbReference type="RefSeq" id="WP_139798214.1">
    <property type="nucleotide sequence ID" value="NZ_FWXR01000003.1"/>
</dbReference>
<reference evidence="1 2" key="1">
    <citation type="submission" date="2017-04" db="EMBL/GenBank/DDBJ databases">
        <authorList>
            <person name="Afonso C.L."/>
            <person name="Miller P.J."/>
            <person name="Scott M.A."/>
            <person name="Spackman E."/>
            <person name="Goraichik I."/>
            <person name="Dimitrov K.M."/>
            <person name="Suarez D.L."/>
            <person name="Swayne D.E."/>
        </authorList>
    </citation>
    <scope>NUCLEOTIDE SEQUENCE [LARGE SCALE GENOMIC DNA]</scope>
    <source>
        <strain evidence="1 2">CGMCC 1.10972</strain>
    </source>
</reference>
<gene>
    <name evidence="1" type="ORF">SAMN06297251_103127</name>
</gene>
<evidence type="ECO:0008006" key="3">
    <source>
        <dbReference type="Google" id="ProtNLM"/>
    </source>
</evidence>
<keyword evidence="2" id="KW-1185">Reference proteome</keyword>
<sequence>MSEHYTLREIQALAGDSEPNRIRIGLMFAETNEQRARLVEDAIDHIAIEFGETPHHRKDRDEDGITIDVVSSLKMMGFRATHDEDIGGHCDIVVRDRDNFLWAAEAKIHSRYGWLEKGTKQIIDRYSTGVPGQDAGGLVVYVKVANTKAVMETWRKHFVEAFPHASTVQCERNPLALVSTFTHPRSGLPFRLRHVPISFYHHPTDSL</sequence>
<dbReference type="EMBL" id="FWXR01000003">
    <property type="protein sequence ID" value="SMC51782.1"/>
    <property type="molecule type" value="Genomic_DNA"/>
</dbReference>
<name>A0A1W1ZU82_9HYPH</name>
<dbReference type="OrthoDB" id="509598at2"/>
<organism evidence="1 2">
    <name type="scientific">Fulvimarina manganoxydans</name>
    <dbReference type="NCBI Taxonomy" id="937218"/>
    <lineage>
        <taxon>Bacteria</taxon>
        <taxon>Pseudomonadati</taxon>
        <taxon>Pseudomonadota</taxon>
        <taxon>Alphaproteobacteria</taxon>
        <taxon>Hyphomicrobiales</taxon>
        <taxon>Aurantimonadaceae</taxon>
        <taxon>Fulvimarina</taxon>
    </lineage>
</organism>